<dbReference type="InParanoid" id="A8P2P6"/>
<evidence type="ECO:0000313" key="1">
    <source>
        <dbReference type="EMBL" id="EAU83440.2"/>
    </source>
</evidence>
<dbReference type="AlphaFoldDB" id="A8P2P6"/>
<dbReference type="GeneID" id="6014963"/>
<dbReference type="HOGENOM" id="CLU_1475098_0_0_1"/>
<gene>
    <name evidence="1" type="ORF">CC1G_13466</name>
</gene>
<accession>A8P2P6</accession>
<dbReference type="EMBL" id="AACS02000013">
    <property type="protein sequence ID" value="EAU83440.2"/>
    <property type="molecule type" value="Genomic_DNA"/>
</dbReference>
<dbReference type="RefSeq" id="XP_001838377.2">
    <property type="nucleotide sequence ID" value="XM_001838325.2"/>
</dbReference>
<comment type="caution">
    <text evidence="1">The sequence shown here is derived from an EMBL/GenBank/DDBJ whole genome shotgun (WGS) entry which is preliminary data.</text>
</comment>
<reference evidence="1 2" key="1">
    <citation type="journal article" date="2010" name="Proc. Natl. Acad. Sci. U.S.A.">
        <title>Insights into evolution of multicellular fungi from the assembled chromosomes of the mushroom Coprinopsis cinerea (Coprinus cinereus).</title>
        <authorList>
            <person name="Stajich J.E."/>
            <person name="Wilke S.K."/>
            <person name="Ahren D."/>
            <person name="Au C.H."/>
            <person name="Birren B.W."/>
            <person name="Borodovsky M."/>
            <person name="Burns C."/>
            <person name="Canback B."/>
            <person name="Casselton L.A."/>
            <person name="Cheng C.K."/>
            <person name="Deng J."/>
            <person name="Dietrich F.S."/>
            <person name="Fargo D.C."/>
            <person name="Farman M.L."/>
            <person name="Gathman A.C."/>
            <person name="Goldberg J."/>
            <person name="Guigo R."/>
            <person name="Hoegger P.J."/>
            <person name="Hooker J.B."/>
            <person name="Huggins A."/>
            <person name="James T.Y."/>
            <person name="Kamada T."/>
            <person name="Kilaru S."/>
            <person name="Kodira C."/>
            <person name="Kues U."/>
            <person name="Kupfer D."/>
            <person name="Kwan H.S."/>
            <person name="Lomsadze A."/>
            <person name="Li W."/>
            <person name="Lilly W.W."/>
            <person name="Ma L.J."/>
            <person name="Mackey A.J."/>
            <person name="Manning G."/>
            <person name="Martin F."/>
            <person name="Muraguchi H."/>
            <person name="Natvig D.O."/>
            <person name="Palmerini H."/>
            <person name="Ramesh M.A."/>
            <person name="Rehmeyer C.J."/>
            <person name="Roe B.A."/>
            <person name="Shenoy N."/>
            <person name="Stanke M."/>
            <person name="Ter-Hovhannisyan V."/>
            <person name="Tunlid A."/>
            <person name="Velagapudi R."/>
            <person name="Vision T.J."/>
            <person name="Zeng Q."/>
            <person name="Zolan M.E."/>
            <person name="Pukkila P.J."/>
        </authorList>
    </citation>
    <scope>NUCLEOTIDE SEQUENCE [LARGE SCALE GENOMIC DNA]</scope>
    <source>
        <strain evidence="2">Okayama-7 / 130 / ATCC MYA-4618 / FGSC 9003</strain>
    </source>
</reference>
<organism evidence="1 2">
    <name type="scientific">Coprinopsis cinerea (strain Okayama-7 / 130 / ATCC MYA-4618 / FGSC 9003)</name>
    <name type="common">Inky cap fungus</name>
    <name type="synonym">Hormographiella aspergillata</name>
    <dbReference type="NCBI Taxonomy" id="240176"/>
    <lineage>
        <taxon>Eukaryota</taxon>
        <taxon>Fungi</taxon>
        <taxon>Dikarya</taxon>
        <taxon>Basidiomycota</taxon>
        <taxon>Agaricomycotina</taxon>
        <taxon>Agaricomycetes</taxon>
        <taxon>Agaricomycetidae</taxon>
        <taxon>Agaricales</taxon>
        <taxon>Agaricineae</taxon>
        <taxon>Psathyrellaceae</taxon>
        <taxon>Coprinopsis</taxon>
    </lineage>
</organism>
<keyword evidence="2" id="KW-1185">Reference proteome</keyword>
<dbReference type="VEuPathDB" id="FungiDB:CC1G_13466"/>
<dbReference type="Proteomes" id="UP000001861">
    <property type="component" value="Unassembled WGS sequence"/>
</dbReference>
<evidence type="ECO:0000313" key="2">
    <source>
        <dbReference type="Proteomes" id="UP000001861"/>
    </source>
</evidence>
<protein>
    <submittedName>
        <fullName evidence="1">Uncharacterized protein</fullName>
    </submittedName>
</protein>
<dbReference type="KEGG" id="cci:CC1G_13466"/>
<proteinExistence type="predicted"/>
<dbReference type="OrthoDB" id="10608322at2759"/>
<name>A8P2P6_COPC7</name>
<sequence length="183" mass="21007">MTSKAPEWWTDIERVSQEVAERVEMSNLRTMKCALYATGDHEARFVDVEIDRGYEEKPRPVDLDINPWLHKSGIDDNQVIPIDRSTVTVTRFPKDSGTAIMPESYVIFYSREDEDYGSRNKINRAIEAIAGVKTRVWGNVLVCKFMPHEGSRLLPVEYADLKLIDCIVAAYAVDYGLDQREFE</sequence>